<keyword evidence="6" id="KW-1185">Reference proteome</keyword>
<feature type="region of interest" description="Disordered" evidence="1">
    <location>
        <begin position="382"/>
        <end position="409"/>
    </location>
</feature>
<dbReference type="OrthoDB" id="3651060at2"/>
<evidence type="ECO:0000313" key="5">
    <source>
        <dbReference type="EMBL" id="RYC10858.1"/>
    </source>
</evidence>
<feature type="transmembrane region" description="Helical" evidence="2">
    <location>
        <begin position="118"/>
        <end position="138"/>
    </location>
</feature>
<evidence type="ECO:0000259" key="3">
    <source>
        <dbReference type="Pfam" id="PF01841"/>
    </source>
</evidence>
<feature type="region of interest" description="Disordered" evidence="1">
    <location>
        <begin position="554"/>
        <end position="577"/>
    </location>
</feature>
<feature type="transmembrane region" description="Helical" evidence="2">
    <location>
        <begin position="169"/>
        <end position="186"/>
    </location>
</feature>
<keyword evidence="2" id="KW-0472">Membrane</keyword>
<feature type="transmembrane region" description="Helical" evidence="2">
    <location>
        <begin position="145"/>
        <end position="163"/>
    </location>
</feature>
<feature type="region of interest" description="Disordered" evidence="1">
    <location>
        <begin position="725"/>
        <end position="744"/>
    </location>
</feature>
<evidence type="ECO:0000313" key="6">
    <source>
        <dbReference type="Proteomes" id="UP000291101"/>
    </source>
</evidence>
<dbReference type="Proteomes" id="UP000291101">
    <property type="component" value="Unassembled WGS sequence"/>
</dbReference>
<feature type="transmembrane region" description="Helical" evidence="2">
    <location>
        <begin position="58"/>
        <end position="78"/>
    </location>
</feature>
<feature type="domain" description="Protein-glutamine gamma-glutamyltransferase TgpA N-terminal" evidence="4">
    <location>
        <begin position="38"/>
        <end position="345"/>
    </location>
</feature>
<dbReference type="RefSeq" id="WP_129427051.1">
    <property type="nucleotide sequence ID" value="NZ_SDWV01000010.1"/>
</dbReference>
<dbReference type="AlphaFoldDB" id="A0A4Q2T279"/>
<feature type="transmembrane region" description="Helical" evidence="2">
    <location>
        <begin position="31"/>
        <end position="51"/>
    </location>
</feature>
<feature type="transmembrane region" description="Helical" evidence="2">
    <location>
        <begin position="584"/>
        <end position="605"/>
    </location>
</feature>
<feature type="compositionally biased region" description="Polar residues" evidence="1">
    <location>
        <begin position="566"/>
        <end position="577"/>
    </location>
</feature>
<name>A0A4Q2T279_9ACTN</name>
<comment type="caution">
    <text evidence="5">The sequence shown here is derived from an EMBL/GenBank/DDBJ whole genome shotgun (WGS) entry which is preliminary data.</text>
</comment>
<proteinExistence type="predicted"/>
<gene>
    <name evidence="5" type="ORF">EUA94_11675</name>
</gene>
<dbReference type="InterPro" id="IPR021878">
    <property type="entry name" value="TgpA_N"/>
</dbReference>
<dbReference type="InterPro" id="IPR002931">
    <property type="entry name" value="Transglutaminase-like"/>
</dbReference>
<evidence type="ECO:0000259" key="4">
    <source>
        <dbReference type="Pfam" id="PF11992"/>
    </source>
</evidence>
<reference evidence="5 6" key="1">
    <citation type="submission" date="2019-01" db="EMBL/GenBank/DDBJ databases">
        <title>Novel species of Nocardioides.</title>
        <authorList>
            <person name="Liu Q."/>
            <person name="X Y.-H."/>
        </authorList>
    </citation>
    <scope>NUCLEOTIDE SEQUENCE [LARGE SCALE GENOMIC DNA]</scope>
    <source>
        <strain evidence="5 6">HLT2-9</strain>
    </source>
</reference>
<keyword evidence="2" id="KW-1133">Transmembrane helix</keyword>
<accession>A0A4Q2T279</accession>
<evidence type="ECO:0000256" key="2">
    <source>
        <dbReference type="SAM" id="Phobius"/>
    </source>
</evidence>
<evidence type="ECO:0008006" key="7">
    <source>
        <dbReference type="Google" id="ProtNLM"/>
    </source>
</evidence>
<keyword evidence="2" id="KW-0812">Transmembrane</keyword>
<dbReference type="Pfam" id="PF11992">
    <property type="entry name" value="TgpA_N"/>
    <property type="match status" value="1"/>
</dbReference>
<feature type="compositionally biased region" description="Basic and acidic residues" evidence="1">
    <location>
        <begin position="388"/>
        <end position="402"/>
    </location>
</feature>
<evidence type="ECO:0000256" key="1">
    <source>
        <dbReference type="SAM" id="MobiDB-lite"/>
    </source>
</evidence>
<sequence>MRARQASVDALAVVVLMGIILSIFDDTFADRSYLVAGMTPVVLLVLMALWASRLHEGGWVYTLGCLLIFAPLGSLAALHEPGPYGLPTVRTMTRLLASTVDAPVTLVSTVPPVEPSGTVLLVPFLIGFLATMPAAWLAFTTSRPLAPAMPLVLALAATIPLGVLEPTLLVQRGVVVGLLVIAWMVVRDRRRETSTGPARGAAGPVLTAVVTVALMSGVVGVLVPDGNQSDRVLLRGRTEPLPTLGAGMPRVTDGETREDVRLLRATGVPDGARLRFAALDLYDGSGWVPAEESPGSGGYGTYKRIGEDVRPLHTGGTTVVEVRILPGYDSDWLPMLGELTRIDLKFNPGRTEVSAVRYNQATSSALVIGGVDVEDEYSFESVTGQETFSRRDRTREPTDEQRQPSGAFLDPYLEPFDRDELLPLERVLLLARYLRSNGTVRLADGFDQSPEVLGRRMLGARGMVATQFQYSALMALASSRLGVAARVVTGAEPGPRGLVDYGSVTTWVELQFADGTWRPLDPSRYVGSRIAAEGEPAALPEPGDFVADQLARATRGKDREIRPPDGSTNPDGSPTVQQSPLRTALVAVAWVAGLVLVAFLLVPLLKRVRRWRRRRTPSWSGIYVNAWQEVLDAARDRGTPVPDGWSRVAQASALAAGVDLARRADAAVFAPGPSADASDGPAFWDDCLDLRRALLQDADRRHRWWAPFSPASLLAGWARARHGSGVAQVSHEDRRAGSQQPARA</sequence>
<feature type="domain" description="Transglutaminase-like" evidence="3">
    <location>
        <begin position="421"/>
        <end position="522"/>
    </location>
</feature>
<dbReference type="Pfam" id="PF01841">
    <property type="entry name" value="Transglut_core"/>
    <property type="match status" value="1"/>
</dbReference>
<feature type="transmembrane region" description="Helical" evidence="2">
    <location>
        <begin position="198"/>
        <end position="223"/>
    </location>
</feature>
<dbReference type="EMBL" id="SDWV01000010">
    <property type="protein sequence ID" value="RYC10858.1"/>
    <property type="molecule type" value="Genomic_DNA"/>
</dbReference>
<feature type="transmembrane region" description="Helical" evidence="2">
    <location>
        <begin position="7"/>
        <end position="25"/>
    </location>
</feature>
<protein>
    <recommendedName>
        <fullName evidence="7">Transglutaminase domain-containing protein</fullName>
    </recommendedName>
</protein>
<organism evidence="5 6">
    <name type="scientific">Nocardioides zhouii</name>
    <dbReference type="NCBI Taxonomy" id="1168729"/>
    <lineage>
        <taxon>Bacteria</taxon>
        <taxon>Bacillati</taxon>
        <taxon>Actinomycetota</taxon>
        <taxon>Actinomycetes</taxon>
        <taxon>Propionibacteriales</taxon>
        <taxon>Nocardioidaceae</taxon>
        <taxon>Nocardioides</taxon>
    </lineage>
</organism>